<dbReference type="InterPro" id="IPR017452">
    <property type="entry name" value="GPCR_Rhodpsn_7TM"/>
</dbReference>
<accession>A0A2A6CKK7</accession>
<keyword evidence="3" id="KW-1133">Transmembrane helix</keyword>
<evidence type="ECO:0000256" key="1">
    <source>
        <dbReference type="ARBA" id="ARBA00004370"/>
    </source>
</evidence>
<organism evidence="5 6">
    <name type="scientific">Pristionchus pacificus</name>
    <name type="common">Parasitic nematode worm</name>
    <dbReference type="NCBI Taxonomy" id="54126"/>
    <lineage>
        <taxon>Eukaryota</taxon>
        <taxon>Metazoa</taxon>
        <taxon>Ecdysozoa</taxon>
        <taxon>Nematoda</taxon>
        <taxon>Chromadorea</taxon>
        <taxon>Rhabditida</taxon>
        <taxon>Rhabditina</taxon>
        <taxon>Diplogasteromorpha</taxon>
        <taxon>Diplogasteroidea</taxon>
        <taxon>Neodiplogasteridae</taxon>
        <taxon>Pristionchus</taxon>
    </lineage>
</organism>
<comment type="subcellular location">
    <subcellularLocation>
        <location evidence="1">Membrane</location>
    </subcellularLocation>
</comment>
<evidence type="ECO:0000256" key="3">
    <source>
        <dbReference type="ARBA" id="ARBA00022989"/>
    </source>
</evidence>
<dbReference type="GO" id="GO:0016020">
    <property type="term" value="C:membrane"/>
    <property type="evidence" value="ECO:0007669"/>
    <property type="project" value="UniProtKB-SubCell"/>
</dbReference>
<protein>
    <submittedName>
        <fullName evidence="5">G_PROTEIN_RECEP_F1_2 domain-containing protein</fullName>
    </submittedName>
</protein>
<keyword evidence="2" id="KW-0812">Transmembrane</keyword>
<sequence length="336" mass="38411">MVIVHNGDKSALILGATLVRESYKYMSMLIAESIFSLIVAISNVILIFVLVVGWRTLMRNKFYIVLANLIICTSLKAFVELGFIVPVLIRASRSTFLFIFNRIQSITHGLKVNGPMAVTRTNSRWTAISCAIVWFCAAVIPVLFYIFECQFLYKDGLNLYTTKCFGSEGLEAQRSRTEQQYLIYILIRCLIYLSYACTIVVLVVYLLILCLLKYKRMKMRISETTSRISTTELHILWQSLLVFALYAASILCIFALSFIRLDSDGDITDFDIAYVENLLNLSIAAVYPICFLVMSGDMKKYSTNNFQCEQYMFRVLIDIIFRQTYSSNVHVSSNTN</sequence>
<accession>A0A8R1UYU2</accession>
<gene>
    <name evidence="5" type="primary">WBGene00279939</name>
</gene>
<keyword evidence="6" id="KW-1185">Reference proteome</keyword>
<dbReference type="PROSITE" id="PS50262">
    <property type="entry name" value="G_PROTEIN_RECEP_F1_2"/>
    <property type="match status" value="1"/>
</dbReference>
<keyword evidence="4" id="KW-0472">Membrane</keyword>
<proteinExistence type="predicted"/>
<dbReference type="EnsemblMetazoa" id="PPA41570.1">
    <property type="protein sequence ID" value="PPA41570.1"/>
    <property type="gene ID" value="WBGene00279939"/>
</dbReference>
<name>A0A2A6CKK7_PRIPA</name>
<dbReference type="Gene3D" id="1.20.1070.10">
    <property type="entry name" value="Rhodopsin 7-helix transmembrane proteins"/>
    <property type="match status" value="1"/>
</dbReference>
<evidence type="ECO:0000256" key="2">
    <source>
        <dbReference type="ARBA" id="ARBA00022692"/>
    </source>
</evidence>
<dbReference type="AlphaFoldDB" id="A0A2A6CKK7"/>
<dbReference type="Proteomes" id="UP000005239">
    <property type="component" value="Unassembled WGS sequence"/>
</dbReference>
<dbReference type="SUPFAM" id="SSF81321">
    <property type="entry name" value="Family A G protein-coupled receptor-like"/>
    <property type="match status" value="1"/>
</dbReference>
<evidence type="ECO:0000313" key="5">
    <source>
        <dbReference type="EnsemblMetazoa" id="PPA41570.1"/>
    </source>
</evidence>
<dbReference type="PANTHER" id="PTHR22718">
    <property type="entry name" value="SERPENTINE RECEPTOR, CLASS X"/>
    <property type="match status" value="1"/>
</dbReference>
<evidence type="ECO:0000313" key="6">
    <source>
        <dbReference type="Proteomes" id="UP000005239"/>
    </source>
</evidence>
<dbReference type="PANTHER" id="PTHR22718:SF25">
    <property type="entry name" value="G-PROTEIN COUPLED RECEPTORS FAMILY 1 PROFILE DOMAIN-CONTAINING PROTEIN"/>
    <property type="match status" value="1"/>
</dbReference>
<reference evidence="6" key="1">
    <citation type="journal article" date="2008" name="Nat. Genet.">
        <title>The Pristionchus pacificus genome provides a unique perspective on nematode lifestyle and parasitism.</title>
        <authorList>
            <person name="Dieterich C."/>
            <person name="Clifton S.W."/>
            <person name="Schuster L.N."/>
            <person name="Chinwalla A."/>
            <person name="Delehaunty K."/>
            <person name="Dinkelacker I."/>
            <person name="Fulton L."/>
            <person name="Fulton R."/>
            <person name="Godfrey J."/>
            <person name="Minx P."/>
            <person name="Mitreva M."/>
            <person name="Roeseler W."/>
            <person name="Tian H."/>
            <person name="Witte H."/>
            <person name="Yang S.P."/>
            <person name="Wilson R.K."/>
            <person name="Sommer R.J."/>
        </authorList>
    </citation>
    <scope>NUCLEOTIDE SEQUENCE [LARGE SCALE GENOMIC DNA]</scope>
    <source>
        <strain evidence="6">PS312</strain>
    </source>
</reference>
<reference evidence="5" key="2">
    <citation type="submission" date="2022-06" db="UniProtKB">
        <authorList>
            <consortium name="EnsemblMetazoa"/>
        </authorList>
    </citation>
    <scope>IDENTIFICATION</scope>
    <source>
        <strain evidence="5">PS312</strain>
    </source>
</reference>
<evidence type="ECO:0000256" key="4">
    <source>
        <dbReference type="ARBA" id="ARBA00023136"/>
    </source>
</evidence>